<feature type="transmembrane region" description="Helical" evidence="6">
    <location>
        <begin position="279"/>
        <end position="299"/>
    </location>
</feature>
<accession>A0A4R2R1A4</accession>
<feature type="transmembrane region" description="Helical" evidence="6">
    <location>
        <begin position="52"/>
        <end position="73"/>
    </location>
</feature>
<keyword evidence="5 6" id="KW-0472">Membrane</keyword>
<dbReference type="GO" id="GO:0005886">
    <property type="term" value="C:plasma membrane"/>
    <property type="evidence" value="ECO:0007669"/>
    <property type="project" value="UniProtKB-SubCell"/>
</dbReference>
<dbReference type="Gene3D" id="1.20.1640.10">
    <property type="entry name" value="Multidrug efflux transporter AcrB transmembrane domain"/>
    <property type="match status" value="2"/>
</dbReference>
<dbReference type="SUPFAM" id="SSF82866">
    <property type="entry name" value="Multidrug efflux transporter AcrB transmembrane domain"/>
    <property type="match status" value="2"/>
</dbReference>
<protein>
    <submittedName>
        <fullName evidence="8">RND superfamily putative drug exporter</fullName>
    </submittedName>
</protein>
<dbReference type="EMBL" id="SLXQ01000002">
    <property type="protein sequence ID" value="TCP55268.1"/>
    <property type="molecule type" value="Genomic_DNA"/>
</dbReference>
<dbReference type="InterPro" id="IPR004869">
    <property type="entry name" value="MMPL_dom"/>
</dbReference>
<evidence type="ECO:0000256" key="4">
    <source>
        <dbReference type="ARBA" id="ARBA00022989"/>
    </source>
</evidence>
<dbReference type="PANTHER" id="PTHR33406:SF13">
    <property type="entry name" value="MEMBRANE PROTEIN YDFJ"/>
    <property type="match status" value="1"/>
</dbReference>
<feature type="transmembrane region" description="Helical" evidence="6">
    <location>
        <begin position="354"/>
        <end position="376"/>
    </location>
</feature>
<keyword evidence="4 6" id="KW-1133">Transmembrane helix</keyword>
<comment type="caution">
    <text evidence="8">The sequence shown here is derived from an EMBL/GenBank/DDBJ whole genome shotgun (WGS) entry which is preliminary data.</text>
</comment>
<feature type="transmembrane region" description="Helical" evidence="6">
    <location>
        <begin position="585"/>
        <end position="606"/>
    </location>
</feature>
<dbReference type="InterPro" id="IPR050545">
    <property type="entry name" value="Mycobact_MmpL"/>
</dbReference>
<evidence type="ECO:0000313" key="9">
    <source>
        <dbReference type="Proteomes" id="UP000294911"/>
    </source>
</evidence>
<feature type="transmembrane region" description="Helical" evidence="6">
    <location>
        <begin position="670"/>
        <end position="690"/>
    </location>
</feature>
<dbReference type="Proteomes" id="UP000294911">
    <property type="component" value="Unassembled WGS sequence"/>
</dbReference>
<evidence type="ECO:0000256" key="1">
    <source>
        <dbReference type="ARBA" id="ARBA00004651"/>
    </source>
</evidence>
<feature type="transmembrane region" description="Helical" evidence="6">
    <location>
        <begin position="250"/>
        <end position="273"/>
    </location>
</feature>
<evidence type="ECO:0000256" key="6">
    <source>
        <dbReference type="SAM" id="Phobius"/>
    </source>
</evidence>
<feature type="transmembrane region" description="Helical" evidence="6">
    <location>
        <begin position="696"/>
        <end position="718"/>
    </location>
</feature>
<dbReference type="PROSITE" id="PS50156">
    <property type="entry name" value="SSD"/>
    <property type="match status" value="1"/>
</dbReference>
<keyword evidence="3 6" id="KW-0812">Transmembrane</keyword>
<feature type="transmembrane region" description="Helical" evidence="6">
    <location>
        <begin position="224"/>
        <end position="243"/>
    </location>
</feature>
<organism evidence="8 9">
    <name type="scientific">Tamaricihabitans halophyticus</name>
    <dbReference type="NCBI Taxonomy" id="1262583"/>
    <lineage>
        <taxon>Bacteria</taxon>
        <taxon>Bacillati</taxon>
        <taxon>Actinomycetota</taxon>
        <taxon>Actinomycetes</taxon>
        <taxon>Pseudonocardiales</taxon>
        <taxon>Pseudonocardiaceae</taxon>
        <taxon>Tamaricihabitans</taxon>
    </lineage>
</organism>
<evidence type="ECO:0000256" key="2">
    <source>
        <dbReference type="ARBA" id="ARBA00022475"/>
    </source>
</evidence>
<keyword evidence="9" id="KW-1185">Reference proteome</keyword>
<gene>
    <name evidence="8" type="ORF">EV191_102480</name>
</gene>
<comment type="subcellular location">
    <subcellularLocation>
        <location evidence="1">Cell membrane</location>
        <topology evidence="1">Multi-pass membrane protein</topology>
    </subcellularLocation>
</comment>
<dbReference type="Pfam" id="PF03176">
    <property type="entry name" value="MMPL"/>
    <property type="match status" value="2"/>
</dbReference>
<feature type="transmembrane region" description="Helical" evidence="6">
    <location>
        <begin position="412"/>
        <end position="431"/>
    </location>
</feature>
<evidence type="ECO:0000256" key="5">
    <source>
        <dbReference type="ARBA" id="ARBA00023136"/>
    </source>
</evidence>
<dbReference type="AlphaFoldDB" id="A0A4R2R1A4"/>
<feature type="transmembrane region" description="Helical" evidence="6">
    <location>
        <begin position="552"/>
        <end position="573"/>
    </location>
</feature>
<dbReference type="InterPro" id="IPR000731">
    <property type="entry name" value="SSD"/>
</dbReference>
<keyword evidence="2" id="KW-1003">Cell membrane</keyword>
<evidence type="ECO:0000313" key="8">
    <source>
        <dbReference type="EMBL" id="TCP55268.1"/>
    </source>
</evidence>
<evidence type="ECO:0000256" key="3">
    <source>
        <dbReference type="ARBA" id="ARBA00022692"/>
    </source>
</evidence>
<sequence>MAVRSPLHHRRRFALPGPFTENSQNAGTTHTERVACLVGMDKLVRVIVAHRLRAGAALLLLFLAGLAATPFLVQHVAEEYEYPGLPAWEANQRISAEFGTGGYERPFVPVITLPGGQTATDPGTASVLADAFDTLGEQPGMRVAHYGNTEDPGFLSPDRTSAYGLVYRAPVEQGGMPGDALGETPDVGPEIAELLRPELPASAELHVTGLDTLATSGDAGGLDVPVKLAVAVLAAAAVLYWLFRSALALVPLLIAAVAVPISMLVLLAVSTVAEIPHAALMALPLIGLGIAIDYALLLVTRWREERSRGASAEEATRLAMTRAGNSVVFSGVAVAIGLAALTALPIPFLRGLGLGGMAIALSSVLVTLVLFPMLLVNGRRWLVGNDRAVRRDKAASATWTAIGRWVVRHRRLAAGGVTALLGTLAVVAFAVNPSLPNSDQLAEHGPGHAGLTTLRDAGIPSGVLGSFDVYLPDAALAPEVTARLGELPGVRAVAAPEDAQWRSGEAAVLSVVPVDEGGSVAGQQLVSEVRAAVPDGVLVGGNTAQQLDYVDVVYTALPVMIAVLGLVTFVLLARAFRSLLLPVKAILVNLLSLGAVLGILVLIWQFGWGTEQLFGIPANGTIGTFVPVTVFAFLYGLSMDYEVFVLARIREEYDRTSSTQAAVVHGLGRTGRLVSCAALILCLSFGAVASGGELDVAMFASGIAVGIILDATLVRGVLVPATVAMFGRWNWWLPAWAARLLRVPASPVRERAAEGVQLARQA</sequence>
<reference evidence="8 9" key="1">
    <citation type="submission" date="2019-03" db="EMBL/GenBank/DDBJ databases">
        <title>Genomic Encyclopedia of Type Strains, Phase IV (KMG-IV): sequencing the most valuable type-strain genomes for metagenomic binning, comparative biology and taxonomic classification.</title>
        <authorList>
            <person name="Goeker M."/>
        </authorList>
    </citation>
    <scope>NUCLEOTIDE SEQUENCE [LARGE SCALE GENOMIC DNA]</scope>
    <source>
        <strain evidence="8 9">DSM 45765</strain>
    </source>
</reference>
<name>A0A4R2R1A4_9PSEU</name>
<evidence type="ECO:0000259" key="7">
    <source>
        <dbReference type="PROSITE" id="PS50156"/>
    </source>
</evidence>
<dbReference type="PANTHER" id="PTHR33406">
    <property type="entry name" value="MEMBRANE PROTEIN MJ1562-RELATED"/>
    <property type="match status" value="1"/>
</dbReference>
<proteinExistence type="predicted"/>
<feature type="transmembrane region" description="Helical" evidence="6">
    <location>
        <begin position="327"/>
        <end position="348"/>
    </location>
</feature>
<feature type="domain" description="SSD" evidence="7">
    <location>
        <begin position="246"/>
        <end position="377"/>
    </location>
</feature>